<sequence>MMRVLPVPLGLVLSGALVWGASYADWTGNTSNAGNKWSSGSLGLANDSRVPMFNVENMKPGDSGANCIVIKSNADFPTALKLYSSSPNWPTNFQSFVDLRIEVGTGGRFGDCAGFSPFDTAFVGTLDTFLALHTDFRTGVGPWTLPGKPPNALSFRFIWRFSPDAPNGAQSVETNEVTFSWEAHEAR</sequence>
<feature type="signal peptide" evidence="1">
    <location>
        <begin position="1"/>
        <end position="24"/>
    </location>
</feature>
<dbReference type="Proteomes" id="UP000298860">
    <property type="component" value="Unassembled WGS sequence"/>
</dbReference>
<protein>
    <submittedName>
        <fullName evidence="2">Uncharacterized protein</fullName>
    </submittedName>
</protein>
<reference evidence="3" key="1">
    <citation type="submission" date="2019-04" db="EMBL/GenBank/DDBJ databases">
        <title>Draft genome sequence of Pseudonocardiaceae bacterium SL3-2-4.</title>
        <authorList>
            <person name="Ningsih F."/>
            <person name="Yokota A."/>
            <person name="Sakai Y."/>
            <person name="Nanatani K."/>
            <person name="Yabe S."/>
            <person name="Oetari A."/>
            <person name="Sjamsuridzal W."/>
        </authorList>
    </citation>
    <scope>NUCLEOTIDE SEQUENCE [LARGE SCALE GENOMIC DNA]</scope>
    <source>
        <strain evidence="3">SL3-2-4</strain>
    </source>
</reference>
<keyword evidence="3" id="KW-1185">Reference proteome</keyword>
<proteinExistence type="predicted"/>
<feature type="chain" id="PRO_5020898317" evidence="1">
    <location>
        <begin position="25"/>
        <end position="187"/>
    </location>
</feature>
<evidence type="ECO:0000256" key="1">
    <source>
        <dbReference type="SAM" id="SignalP"/>
    </source>
</evidence>
<keyword evidence="1" id="KW-0732">Signal</keyword>
<accession>A0A4D4JCJ8</accession>
<dbReference type="AlphaFoldDB" id="A0A4D4JCJ8"/>
<comment type="caution">
    <text evidence="2">The sequence shown here is derived from an EMBL/GenBank/DDBJ whole genome shotgun (WGS) entry which is preliminary data.</text>
</comment>
<organism evidence="2 3">
    <name type="scientific">Gandjariella thermophila</name>
    <dbReference type="NCBI Taxonomy" id="1931992"/>
    <lineage>
        <taxon>Bacteria</taxon>
        <taxon>Bacillati</taxon>
        <taxon>Actinomycetota</taxon>
        <taxon>Actinomycetes</taxon>
        <taxon>Pseudonocardiales</taxon>
        <taxon>Pseudonocardiaceae</taxon>
        <taxon>Gandjariella</taxon>
    </lineage>
</organism>
<dbReference type="EMBL" id="BJFL01000016">
    <property type="protein sequence ID" value="GDY31627.1"/>
    <property type="molecule type" value="Genomic_DNA"/>
</dbReference>
<gene>
    <name evidence="2" type="ORF">GTS_32600</name>
</gene>
<evidence type="ECO:0000313" key="2">
    <source>
        <dbReference type="EMBL" id="GDY31627.1"/>
    </source>
</evidence>
<evidence type="ECO:0000313" key="3">
    <source>
        <dbReference type="Proteomes" id="UP000298860"/>
    </source>
</evidence>
<name>A0A4D4JCJ8_9PSEU</name>